<protein>
    <recommendedName>
        <fullName evidence="2">RNA 2',3'-cyclic phosphodiesterase</fullName>
        <shortName evidence="2">RNA 2',3'-CPDase</shortName>
        <ecNumber evidence="2">3.1.4.58</ecNumber>
    </recommendedName>
</protein>
<dbReference type="SUPFAM" id="SSF55144">
    <property type="entry name" value="LigT-like"/>
    <property type="match status" value="1"/>
</dbReference>
<gene>
    <name evidence="4" type="primary">thpR</name>
    <name evidence="4" type="ORF">RWD45_09440</name>
</gene>
<name>A0ABU5CQT5_9BACI</name>
<dbReference type="Proteomes" id="UP001275315">
    <property type="component" value="Unassembled WGS sequence"/>
</dbReference>
<dbReference type="NCBIfam" id="TIGR02258">
    <property type="entry name" value="2_5_ligase"/>
    <property type="match status" value="1"/>
</dbReference>
<accession>A0ABU5CQT5</accession>
<keyword evidence="5" id="KW-1185">Reference proteome</keyword>
<evidence type="ECO:0000313" key="5">
    <source>
        <dbReference type="Proteomes" id="UP001275315"/>
    </source>
</evidence>
<feature type="domain" description="Phosphoesterase HXTX" evidence="3">
    <location>
        <begin position="11"/>
        <end position="94"/>
    </location>
</feature>
<dbReference type="PANTHER" id="PTHR35561:SF1">
    <property type="entry name" value="RNA 2',3'-CYCLIC PHOSPHODIESTERASE"/>
    <property type="match status" value="1"/>
</dbReference>
<dbReference type="InterPro" id="IPR004175">
    <property type="entry name" value="RNA_CPDase"/>
</dbReference>
<comment type="function">
    <text evidence="2">Hydrolyzes RNA 2',3'-cyclic phosphodiester to an RNA 2'-phosphomonoester.</text>
</comment>
<evidence type="ECO:0000256" key="1">
    <source>
        <dbReference type="ARBA" id="ARBA00022801"/>
    </source>
</evidence>
<feature type="active site" description="Proton donor" evidence="2">
    <location>
        <position position="44"/>
    </location>
</feature>
<proteinExistence type="inferred from homology"/>
<keyword evidence="1 2" id="KW-0378">Hydrolase</keyword>
<dbReference type="Gene3D" id="3.90.1140.10">
    <property type="entry name" value="Cyclic phosphodiesterase"/>
    <property type="match status" value="1"/>
</dbReference>
<organism evidence="4 5">
    <name type="scientific">Paracerasibacillus soli</name>
    <dbReference type="NCBI Taxonomy" id="480284"/>
    <lineage>
        <taxon>Bacteria</taxon>
        <taxon>Bacillati</taxon>
        <taxon>Bacillota</taxon>
        <taxon>Bacilli</taxon>
        <taxon>Bacillales</taxon>
        <taxon>Bacillaceae</taxon>
        <taxon>Paracerasibacillus</taxon>
    </lineage>
</organism>
<dbReference type="EMBL" id="JAWDIQ010000001">
    <property type="protein sequence ID" value="MDY0408735.1"/>
    <property type="molecule type" value="Genomic_DNA"/>
</dbReference>
<reference evidence="4 5" key="1">
    <citation type="submission" date="2023-10" db="EMBL/GenBank/DDBJ databases">
        <title>Virgibacillus soli CC-YMP-6 genome.</title>
        <authorList>
            <person name="Miliotis G."/>
            <person name="Sengupta P."/>
            <person name="Hameed A."/>
            <person name="Chuvochina M."/>
            <person name="Mcdonagh F."/>
            <person name="Simpson A.C."/>
            <person name="Singh N.K."/>
            <person name="Rekha P.D."/>
            <person name="Raman K."/>
            <person name="Hugenholtz P."/>
            <person name="Venkateswaran K."/>
        </authorList>
    </citation>
    <scope>NUCLEOTIDE SEQUENCE [LARGE SCALE GENOMIC DNA]</scope>
    <source>
        <strain evidence="4 5">CC-YMP-6</strain>
    </source>
</reference>
<dbReference type="RefSeq" id="WP_320379447.1">
    <property type="nucleotide sequence ID" value="NZ_JAWDIQ010000001.1"/>
</dbReference>
<dbReference type="PANTHER" id="PTHR35561">
    <property type="entry name" value="RNA 2',3'-CYCLIC PHOSPHODIESTERASE"/>
    <property type="match status" value="1"/>
</dbReference>
<comment type="similarity">
    <text evidence="2">Belongs to the 2H phosphoesterase superfamily. ThpR family.</text>
</comment>
<comment type="catalytic activity">
    <reaction evidence="2">
        <text>a 3'-end 2',3'-cyclophospho-ribonucleotide-RNA + H2O = a 3'-end 2'-phospho-ribonucleotide-RNA + H(+)</text>
        <dbReference type="Rhea" id="RHEA:11828"/>
        <dbReference type="Rhea" id="RHEA-COMP:10464"/>
        <dbReference type="Rhea" id="RHEA-COMP:17353"/>
        <dbReference type="ChEBI" id="CHEBI:15377"/>
        <dbReference type="ChEBI" id="CHEBI:15378"/>
        <dbReference type="ChEBI" id="CHEBI:83064"/>
        <dbReference type="ChEBI" id="CHEBI:173113"/>
        <dbReference type="EC" id="3.1.4.58"/>
    </reaction>
</comment>
<dbReference type="InterPro" id="IPR014051">
    <property type="entry name" value="Phosphoesterase_HXTX"/>
</dbReference>
<evidence type="ECO:0000259" key="3">
    <source>
        <dbReference type="Pfam" id="PF02834"/>
    </source>
</evidence>
<dbReference type="Pfam" id="PF02834">
    <property type="entry name" value="LigT_PEase"/>
    <property type="match status" value="2"/>
</dbReference>
<dbReference type="InterPro" id="IPR009097">
    <property type="entry name" value="Cyclic_Pdiesterase"/>
</dbReference>
<sequence length="194" mass="22608">MDKVPHYFIAIPLPTTLKEHYAVWQKQLRQYLSYKQWPHPKDLHITLKFLGGVKEPLLLQLCEALKQIEGLFKFEVETGEIGTFGQSDSPRVLWAGVKLNSQLHQLYEEVERIALGLHFPKENRTYRPHITLAKKWNGPAQLKTLIDIKEKFSQNVQTLFVNEIVLYKIEPQQSPKYKVIHTYQLSGEMNGTIN</sequence>
<comment type="caution">
    <text evidence="4">The sequence shown here is derived from an EMBL/GenBank/DDBJ whole genome shotgun (WGS) entry which is preliminary data.</text>
</comment>
<evidence type="ECO:0000313" key="4">
    <source>
        <dbReference type="EMBL" id="MDY0408735.1"/>
    </source>
</evidence>
<feature type="active site" description="Proton acceptor" evidence="2">
    <location>
        <position position="129"/>
    </location>
</feature>
<feature type="short sequence motif" description="HXTX 1" evidence="2">
    <location>
        <begin position="44"/>
        <end position="47"/>
    </location>
</feature>
<feature type="short sequence motif" description="HXTX 2" evidence="2">
    <location>
        <begin position="129"/>
        <end position="132"/>
    </location>
</feature>
<feature type="domain" description="Phosphoesterase HXTX" evidence="3">
    <location>
        <begin position="101"/>
        <end position="177"/>
    </location>
</feature>
<dbReference type="EC" id="3.1.4.58" evidence="2"/>
<dbReference type="HAMAP" id="MF_01940">
    <property type="entry name" value="RNA_CPDase"/>
    <property type="match status" value="1"/>
</dbReference>
<evidence type="ECO:0000256" key="2">
    <source>
        <dbReference type="HAMAP-Rule" id="MF_01940"/>
    </source>
</evidence>